<evidence type="ECO:0000313" key="1">
    <source>
        <dbReference type="EMBL" id="RCL77566.1"/>
    </source>
</evidence>
<accession>A0A368E206</accession>
<name>A0A368E206_9PROT</name>
<sequence>MVLAAAAAVEVVGVCQNLHNLNKRRKSRLHLQMGRTLRLRQEILMDVETESFQAHVQSFTLYQPMKIIPNI</sequence>
<gene>
    <name evidence="1" type="ORF">DBW69_03075</name>
</gene>
<dbReference type="AlphaFoldDB" id="A0A368E206"/>
<organism evidence="1 2">
    <name type="scientific">PS1 clade bacterium</name>
    <dbReference type="NCBI Taxonomy" id="2175152"/>
    <lineage>
        <taxon>Bacteria</taxon>
        <taxon>Pseudomonadati</taxon>
        <taxon>Pseudomonadota</taxon>
        <taxon>Alphaproteobacteria</taxon>
        <taxon>PS1 clade</taxon>
    </lineage>
</organism>
<protein>
    <submittedName>
        <fullName evidence="1">Uncharacterized protein</fullName>
    </submittedName>
</protein>
<evidence type="ECO:0000313" key="2">
    <source>
        <dbReference type="Proteomes" id="UP000252132"/>
    </source>
</evidence>
<comment type="caution">
    <text evidence="1">The sequence shown here is derived from an EMBL/GenBank/DDBJ whole genome shotgun (WGS) entry which is preliminary data.</text>
</comment>
<dbReference type="Proteomes" id="UP000252132">
    <property type="component" value="Unassembled WGS sequence"/>
</dbReference>
<reference evidence="1 2" key="1">
    <citation type="journal article" date="2018" name="Microbiome">
        <title>Fine metagenomic profile of the Mediterranean stratified and mixed water columns revealed by assembly and recruitment.</title>
        <authorList>
            <person name="Haro-Moreno J.M."/>
            <person name="Lopez-Perez M."/>
            <person name="De La Torre J.R."/>
            <person name="Picazo A."/>
            <person name="Camacho A."/>
            <person name="Rodriguez-Valera F."/>
        </authorList>
    </citation>
    <scope>NUCLEOTIDE SEQUENCE [LARGE SCALE GENOMIC DNA]</scope>
    <source>
        <strain evidence="1">MED-G55</strain>
    </source>
</reference>
<proteinExistence type="predicted"/>
<dbReference type="EMBL" id="QOQF01000007">
    <property type="protein sequence ID" value="RCL77566.1"/>
    <property type="molecule type" value="Genomic_DNA"/>
</dbReference>